<evidence type="ECO:0000259" key="1">
    <source>
        <dbReference type="Pfam" id="PF13592"/>
    </source>
</evidence>
<name>A0A918F4D4_9DEIO</name>
<evidence type="ECO:0000313" key="2">
    <source>
        <dbReference type="EMBL" id="GGR07575.1"/>
    </source>
</evidence>
<gene>
    <name evidence="2" type="ORF">GCM10008957_20330</name>
</gene>
<comment type="caution">
    <text evidence="2">The sequence shown here is derived from an EMBL/GenBank/DDBJ whole genome shotgun (WGS) entry which is preliminary data.</text>
</comment>
<reference evidence="2" key="1">
    <citation type="journal article" date="2014" name="Int. J. Syst. Evol. Microbiol.">
        <title>Complete genome sequence of Corynebacterium casei LMG S-19264T (=DSM 44701T), isolated from a smear-ripened cheese.</title>
        <authorList>
            <consortium name="US DOE Joint Genome Institute (JGI-PGF)"/>
            <person name="Walter F."/>
            <person name="Albersmeier A."/>
            <person name="Kalinowski J."/>
            <person name="Ruckert C."/>
        </authorList>
    </citation>
    <scope>NUCLEOTIDE SEQUENCE</scope>
    <source>
        <strain evidence="2">JCM 31311</strain>
    </source>
</reference>
<dbReference type="AlphaFoldDB" id="A0A918F4D4"/>
<keyword evidence="3" id="KW-1185">Reference proteome</keyword>
<evidence type="ECO:0000313" key="3">
    <source>
        <dbReference type="Proteomes" id="UP000603865"/>
    </source>
</evidence>
<dbReference type="Pfam" id="PF13592">
    <property type="entry name" value="HTH_33"/>
    <property type="match status" value="1"/>
</dbReference>
<dbReference type="EMBL" id="BMQL01000009">
    <property type="protein sequence ID" value="GGR07575.1"/>
    <property type="molecule type" value="Genomic_DNA"/>
</dbReference>
<feature type="domain" description="Winged helix-turn helix" evidence="1">
    <location>
        <begin position="2"/>
        <end position="43"/>
    </location>
</feature>
<dbReference type="InterPro" id="IPR025959">
    <property type="entry name" value="Winged_HTH_dom"/>
</dbReference>
<sequence>MRFDVWYRVDYRSCLLHAWGFSRQQPAKRIAEQDQDAVAVWTDTMVPELELKIEVGETLAFLDETGFSLNATLARM</sequence>
<protein>
    <recommendedName>
        <fullName evidence="1">Winged helix-turn helix domain-containing protein</fullName>
    </recommendedName>
</protein>
<organism evidence="2 3">
    <name type="scientific">Deinococcus ruber</name>
    <dbReference type="NCBI Taxonomy" id="1848197"/>
    <lineage>
        <taxon>Bacteria</taxon>
        <taxon>Thermotogati</taxon>
        <taxon>Deinococcota</taxon>
        <taxon>Deinococci</taxon>
        <taxon>Deinococcales</taxon>
        <taxon>Deinococcaceae</taxon>
        <taxon>Deinococcus</taxon>
    </lineage>
</organism>
<proteinExistence type="predicted"/>
<dbReference type="Proteomes" id="UP000603865">
    <property type="component" value="Unassembled WGS sequence"/>
</dbReference>
<accession>A0A918F4D4</accession>
<reference evidence="2" key="2">
    <citation type="submission" date="2020-09" db="EMBL/GenBank/DDBJ databases">
        <authorList>
            <person name="Sun Q."/>
            <person name="Ohkuma M."/>
        </authorList>
    </citation>
    <scope>NUCLEOTIDE SEQUENCE</scope>
    <source>
        <strain evidence="2">JCM 31311</strain>
    </source>
</reference>